<keyword evidence="1" id="KW-0328">Glycosyltransferase</keyword>
<keyword evidence="1" id="KW-0808">Transferase</keyword>
<name>A0A2U2PDX9_9SPHI</name>
<reference evidence="1 2" key="1">
    <citation type="submission" date="2018-04" db="EMBL/GenBank/DDBJ databases">
        <title>Pedobacter chongqingensis sp. nov., isolated from a rottenly hemp rope.</title>
        <authorList>
            <person name="Cai Y."/>
        </authorList>
    </citation>
    <scope>NUCLEOTIDE SEQUENCE [LARGE SCALE GENOMIC DNA]</scope>
    <source>
        <strain evidence="1 2">FJ4-8</strain>
    </source>
</reference>
<protein>
    <submittedName>
        <fullName evidence="1">Orotate phosphoribosyltransferase</fullName>
    </submittedName>
</protein>
<dbReference type="RefSeq" id="WP_109416851.1">
    <property type="nucleotide sequence ID" value="NZ_QEAS01000013.1"/>
</dbReference>
<dbReference type="GO" id="GO:0016757">
    <property type="term" value="F:glycosyltransferase activity"/>
    <property type="evidence" value="ECO:0007669"/>
    <property type="project" value="UniProtKB-KW"/>
</dbReference>
<accession>A0A2U2PDX9</accession>
<gene>
    <name evidence="1" type="ORF">DDR33_16210</name>
</gene>
<comment type="caution">
    <text evidence="1">The sequence shown here is derived from an EMBL/GenBank/DDBJ whole genome shotgun (WGS) entry which is preliminary data.</text>
</comment>
<dbReference type="EMBL" id="QEAS01000013">
    <property type="protein sequence ID" value="PWG79607.1"/>
    <property type="molecule type" value="Genomic_DNA"/>
</dbReference>
<dbReference type="AlphaFoldDB" id="A0A2U2PDX9"/>
<dbReference type="OrthoDB" id="1011799at2"/>
<dbReference type="SUPFAM" id="SSF55961">
    <property type="entry name" value="Bet v1-like"/>
    <property type="match status" value="1"/>
</dbReference>
<organism evidence="1 2">
    <name type="scientific">Pararcticibacter amylolyticus</name>
    <dbReference type="NCBI Taxonomy" id="2173175"/>
    <lineage>
        <taxon>Bacteria</taxon>
        <taxon>Pseudomonadati</taxon>
        <taxon>Bacteroidota</taxon>
        <taxon>Sphingobacteriia</taxon>
        <taxon>Sphingobacteriales</taxon>
        <taxon>Sphingobacteriaceae</taxon>
        <taxon>Pararcticibacter</taxon>
    </lineage>
</organism>
<evidence type="ECO:0000313" key="2">
    <source>
        <dbReference type="Proteomes" id="UP000245647"/>
    </source>
</evidence>
<dbReference type="Proteomes" id="UP000245647">
    <property type="component" value="Unassembled WGS sequence"/>
</dbReference>
<dbReference type="CDD" id="cd07812">
    <property type="entry name" value="SRPBCC"/>
    <property type="match status" value="1"/>
</dbReference>
<keyword evidence="2" id="KW-1185">Reference proteome</keyword>
<evidence type="ECO:0000313" key="1">
    <source>
        <dbReference type="EMBL" id="PWG79607.1"/>
    </source>
</evidence>
<sequence>MTVFESKQTINKPIETVYSFLADFNNHSQLMPDNISDWSSSKDEAAFAIKNMARLALKISNRIENQSIIIVPAQEVPFNVEMRWVVSTLGTDSTEAILTISAELNMMMKMMASGPLKKLTDHQTSQLKKILA</sequence>
<proteinExistence type="predicted"/>
<dbReference type="InterPro" id="IPR023393">
    <property type="entry name" value="START-like_dom_sf"/>
</dbReference>
<dbReference type="Gene3D" id="3.30.530.20">
    <property type="match status" value="1"/>
</dbReference>